<dbReference type="Proteomes" id="UP000316083">
    <property type="component" value="Unassembled WGS sequence"/>
</dbReference>
<sequence length="699" mass="74509">MAKTTIVQTSFAAGELDPSLAMRHDVQQYQAGARRMTNCRLLVGGGARRREGTRWLAELVADGRVIPWAVDEATKYVVVLSTGRMDAFREDGTPAGTLTGCPWSVAQARAATWFQSANTLFLAHPDFPVQRIARTGPSSWAREAIAFAMPAGLGGRLHQPYFKVAPDSITLQPSARTGGITLIASGGWWQSGHVGSRVRYAGREIVINSISSSTVANATVVDELPPSQDVTVDNAAGWQVGQVVEGDETGARGEVVAMPSGTVLRIVVEERVGGFKVGEYVTGPESRAKVTAVAAVDPAPSRNWDEQLYGPVHGYPAAVALHRGRLILAGGRAVPNIVCASRTDALYDFDIGDALDTDAVIDLIGDAAAQRIVQVVSTEQLLVLTDRGAYYNAESPSRPFTPANFGLLPFGSPWPASSARAEPFDNGVILVTGSTIVKLSPTGDTTAQWTGAPTSLLASHTIKAPLDATFTTGWYGGVETYGFFVNSDGTMACMQLLESQQVRSFVPWTISGFVRSAAALGDELFLVTRRSVDGVDKHLLEKVDPLLSLDAATTYTDLDAAAARYGTTPGAHVVAGRYALGGLPQTDPAADGPYDVGLDFPWAIETLPPVVQGRAGPVVHDIMRICRVWVELQDSFRLSVSGQTLTAYAVTDDLSEAPPQRNGPQEFRLLGRSRRPTITIQAPEPLPMTVLGLSMEVSV</sequence>
<dbReference type="AlphaFoldDB" id="A0A560BNJ4"/>
<evidence type="ECO:0000313" key="2">
    <source>
        <dbReference type="Proteomes" id="UP000316083"/>
    </source>
</evidence>
<dbReference type="EMBL" id="VITF01000001">
    <property type="protein sequence ID" value="TWA74171.1"/>
    <property type="molecule type" value="Genomic_DNA"/>
</dbReference>
<accession>A0A560BNJ4</accession>
<name>A0A560BNJ4_AZOBR</name>
<comment type="caution">
    <text evidence="1">The sequence shown here is derived from an EMBL/GenBank/DDBJ whole genome shotgun (WGS) entry which is preliminary data.</text>
</comment>
<reference evidence="1 2" key="1">
    <citation type="submission" date="2019-06" db="EMBL/GenBank/DDBJ databases">
        <title>Genomic Encyclopedia of Type Strains, Phase IV (KMG-V): Genome sequencing to study the core and pangenomes of soil and plant-associated prokaryotes.</title>
        <authorList>
            <person name="Whitman W."/>
        </authorList>
    </citation>
    <scope>NUCLEOTIDE SEQUENCE [LARGE SCALE GENOMIC DNA]</scope>
    <source>
        <strain evidence="1 2">BR 11796</strain>
    </source>
</reference>
<evidence type="ECO:0000313" key="1">
    <source>
        <dbReference type="EMBL" id="TWA74171.1"/>
    </source>
</evidence>
<gene>
    <name evidence="1" type="ORF">FBZ82_101186</name>
</gene>
<organism evidence="1 2">
    <name type="scientific">Azospirillum brasilense</name>
    <dbReference type="NCBI Taxonomy" id="192"/>
    <lineage>
        <taxon>Bacteria</taxon>
        <taxon>Pseudomonadati</taxon>
        <taxon>Pseudomonadota</taxon>
        <taxon>Alphaproteobacteria</taxon>
        <taxon>Rhodospirillales</taxon>
        <taxon>Azospirillaceae</taxon>
        <taxon>Azospirillum</taxon>
    </lineage>
</organism>
<protein>
    <submittedName>
        <fullName evidence="1">Uncharacterized protein</fullName>
    </submittedName>
</protein>
<dbReference type="RefSeq" id="WP_145671830.1">
    <property type="nucleotide sequence ID" value="NZ_VITF01000001.1"/>
</dbReference>
<proteinExistence type="predicted"/>